<keyword evidence="4" id="KW-0862">Zinc</keyword>
<dbReference type="SUPFAM" id="SSF57667">
    <property type="entry name" value="beta-beta-alpha zinc fingers"/>
    <property type="match status" value="1"/>
</dbReference>
<dbReference type="GO" id="GO:0000981">
    <property type="term" value="F:DNA-binding transcription factor activity, RNA polymerase II-specific"/>
    <property type="evidence" value="ECO:0007669"/>
    <property type="project" value="TreeGrafter"/>
</dbReference>
<dbReference type="GO" id="GO:0005667">
    <property type="term" value="C:transcription regulator complex"/>
    <property type="evidence" value="ECO:0007669"/>
    <property type="project" value="TreeGrafter"/>
</dbReference>
<accession>A0A0A9B6Q7</accession>
<dbReference type="SMART" id="SM00355">
    <property type="entry name" value="ZnF_C2H2"/>
    <property type="match status" value="1"/>
</dbReference>
<sequence length="112" mass="12726">MQAAARRRYGWVKEWVPQDLVVAGGPCALYKWVREDRLAALKGKDKEQGTESAKPEPNTEVLFLCSYEGCGKIFVDAGSLRKHAHVHGERQYICHYENCGKVLFIILAYIIE</sequence>
<dbReference type="PANTHER" id="PTHR14003">
    <property type="entry name" value="TRANSCRIPTIONAL REPRESSOR PROTEIN YY"/>
    <property type="match status" value="1"/>
</dbReference>
<dbReference type="PROSITE" id="PS00028">
    <property type="entry name" value="ZINC_FINGER_C2H2_1"/>
    <property type="match status" value="1"/>
</dbReference>
<protein>
    <recommendedName>
        <fullName evidence="6">C2H2-type domain-containing protein</fullName>
    </recommendedName>
</protein>
<evidence type="ECO:0000256" key="4">
    <source>
        <dbReference type="ARBA" id="ARBA00022833"/>
    </source>
</evidence>
<evidence type="ECO:0000256" key="1">
    <source>
        <dbReference type="ARBA" id="ARBA00022723"/>
    </source>
</evidence>
<feature type="domain" description="C2H2-type" evidence="6">
    <location>
        <begin position="63"/>
        <end position="92"/>
    </location>
</feature>
<dbReference type="InterPro" id="IPR013087">
    <property type="entry name" value="Znf_C2H2_type"/>
</dbReference>
<proteinExistence type="predicted"/>
<keyword evidence="1" id="KW-0479">Metal-binding</keyword>
<reference evidence="7" key="1">
    <citation type="submission" date="2014-09" db="EMBL/GenBank/DDBJ databases">
        <authorList>
            <person name="Magalhaes I.L.F."/>
            <person name="Oliveira U."/>
            <person name="Santos F.R."/>
            <person name="Vidigal T.H.D.A."/>
            <person name="Brescovit A.D."/>
            <person name="Santos A.J."/>
        </authorList>
    </citation>
    <scope>NUCLEOTIDE SEQUENCE</scope>
    <source>
        <tissue evidence="7">Shoot tissue taken approximately 20 cm above the soil surface</tissue>
    </source>
</reference>
<dbReference type="GO" id="GO:0008270">
    <property type="term" value="F:zinc ion binding"/>
    <property type="evidence" value="ECO:0007669"/>
    <property type="project" value="UniProtKB-KW"/>
</dbReference>
<keyword evidence="3 5" id="KW-0863">Zinc-finger</keyword>
<keyword evidence="2" id="KW-0677">Repeat</keyword>
<dbReference type="InterPro" id="IPR036236">
    <property type="entry name" value="Znf_C2H2_sf"/>
</dbReference>
<dbReference type="GO" id="GO:0000978">
    <property type="term" value="F:RNA polymerase II cis-regulatory region sequence-specific DNA binding"/>
    <property type="evidence" value="ECO:0007669"/>
    <property type="project" value="TreeGrafter"/>
</dbReference>
<evidence type="ECO:0000259" key="6">
    <source>
        <dbReference type="PROSITE" id="PS50157"/>
    </source>
</evidence>
<dbReference type="AlphaFoldDB" id="A0A0A9B6Q7"/>
<organism evidence="7">
    <name type="scientific">Arundo donax</name>
    <name type="common">Giant reed</name>
    <name type="synonym">Donax arundinaceus</name>
    <dbReference type="NCBI Taxonomy" id="35708"/>
    <lineage>
        <taxon>Eukaryota</taxon>
        <taxon>Viridiplantae</taxon>
        <taxon>Streptophyta</taxon>
        <taxon>Embryophyta</taxon>
        <taxon>Tracheophyta</taxon>
        <taxon>Spermatophyta</taxon>
        <taxon>Magnoliopsida</taxon>
        <taxon>Liliopsida</taxon>
        <taxon>Poales</taxon>
        <taxon>Poaceae</taxon>
        <taxon>PACMAD clade</taxon>
        <taxon>Arundinoideae</taxon>
        <taxon>Arundineae</taxon>
        <taxon>Arundo</taxon>
    </lineage>
</organism>
<dbReference type="GO" id="GO:0000785">
    <property type="term" value="C:chromatin"/>
    <property type="evidence" value="ECO:0007669"/>
    <property type="project" value="TreeGrafter"/>
</dbReference>
<reference evidence="7" key="2">
    <citation type="journal article" date="2015" name="Data Brief">
        <title>Shoot transcriptome of the giant reed, Arundo donax.</title>
        <authorList>
            <person name="Barrero R.A."/>
            <person name="Guerrero F.D."/>
            <person name="Moolhuijzen P."/>
            <person name="Goolsby J.A."/>
            <person name="Tidwell J."/>
            <person name="Bellgard S.E."/>
            <person name="Bellgard M.I."/>
        </authorList>
    </citation>
    <scope>NUCLEOTIDE SEQUENCE</scope>
    <source>
        <tissue evidence="7">Shoot tissue taken approximately 20 cm above the soil surface</tissue>
    </source>
</reference>
<evidence type="ECO:0000256" key="3">
    <source>
        <dbReference type="ARBA" id="ARBA00022771"/>
    </source>
</evidence>
<dbReference type="PROSITE" id="PS50157">
    <property type="entry name" value="ZINC_FINGER_C2H2_2"/>
    <property type="match status" value="1"/>
</dbReference>
<name>A0A0A9B6Q7_ARUDO</name>
<evidence type="ECO:0000313" key="7">
    <source>
        <dbReference type="EMBL" id="JAD59649.1"/>
    </source>
</evidence>
<dbReference type="Gene3D" id="3.30.160.60">
    <property type="entry name" value="Classic Zinc Finger"/>
    <property type="match status" value="1"/>
</dbReference>
<evidence type="ECO:0000256" key="2">
    <source>
        <dbReference type="ARBA" id="ARBA00022737"/>
    </source>
</evidence>
<dbReference type="EMBL" id="GBRH01238246">
    <property type="protein sequence ID" value="JAD59649.1"/>
    <property type="molecule type" value="Transcribed_RNA"/>
</dbReference>
<dbReference type="PANTHER" id="PTHR14003:SF1">
    <property type="entry name" value="ZINC FINGER TRANSCRIPTION FACTOR YY1"/>
    <property type="match status" value="1"/>
</dbReference>
<dbReference type="GO" id="GO:0031519">
    <property type="term" value="C:PcG protein complex"/>
    <property type="evidence" value="ECO:0007669"/>
    <property type="project" value="TreeGrafter"/>
</dbReference>
<evidence type="ECO:0000256" key="5">
    <source>
        <dbReference type="PROSITE-ProRule" id="PRU00042"/>
    </source>
</evidence>